<dbReference type="Proteomes" id="UP000036403">
    <property type="component" value="Unassembled WGS sequence"/>
</dbReference>
<dbReference type="AlphaFoldDB" id="A0A0J7K3Q1"/>
<proteinExistence type="predicted"/>
<evidence type="ECO:0000256" key="1">
    <source>
        <dbReference type="SAM" id="Coils"/>
    </source>
</evidence>
<sequence length="88" mass="10345">MKKEYEILCKRKEEENEKWVKRAQEARTEGQVWKIVKREKGRIGGRVGEGIEMGKWNGYFKDLLGGIKGRVILRSYRGEWEDNEEGGN</sequence>
<evidence type="ECO:0000313" key="3">
    <source>
        <dbReference type="Proteomes" id="UP000036403"/>
    </source>
</evidence>
<reference evidence="2 3" key="1">
    <citation type="submission" date="2015-04" db="EMBL/GenBank/DDBJ databases">
        <title>Lasius niger genome sequencing.</title>
        <authorList>
            <person name="Konorov E.A."/>
            <person name="Nikitin M.A."/>
            <person name="Kirill M.V."/>
            <person name="Chang P."/>
        </authorList>
    </citation>
    <scope>NUCLEOTIDE SEQUENCE [LARGE SCALE GENOMIC DNA]</scope>
    <source>
        <tissue evidence="2">Whole</tissue>
    </source>
</reference>
<keyword evidence="1" id="KW-0175">Coiled coil</keyword>
<dbReference type="PaxDb" id="67767-A0A0J7K3Q1"/>
<gene>
    <name evidence="2" type="ORF">RF55_16795</name>
</gene>
<feature type="coiled-coil region" evidence="1">
    <location>
        <begin position="2"/>
        <end position="29"/>
    </location>
</feature>
<evidence type="ECO:0000313" key="2">
    <source>
        <dbReference type="EMBL" id="KMQ84972.1"/>
    </source>
</evidence>
<accession>A0A0J7K3Q1</accession>
<keyword evidence="3" id="KW-1185">Reference proteome</keyword>
<dbReference type="EMBL" id="LBMM01014987">
    <property type="protein sequence ID" value="KMQ84972.1"/>
    <property type="molecule type" value="Genomic_DNA"/>
</dbReference>
<protein>
    <submittedName>
        <fullName evidence="2">Uncharacterized protein</fullName>
    </submittedName>
</protein>
<comment type="caution">
    <text evidence="2">The sequence shown here is derived from an EMBL/GenBank/DDBJ whole genome shotgun (WGS) entry which is preliminary data.</text>
</comment>
<name>A0A0J7K3Q1_LASNI</name>
<organism evidence="2 3">
    <name type="scientific">Lasius niger</name>
    <name type="common">Black garden ant</name>
    <dbReference type="NCBI Taxonomy" id="67767"/>
    <lineage>
        <taxon>Eukaryota</taxon>
        <taxon>Metazoa</taxon>
        <taxon>Ecdysozoa</taxon>
        <taxon>Arthropoda</taxon>
        <taxon>Hexapoda</taxon>
        <taxon>Insecta</taxon>
        <taxon>Pterygota</taxon>
        <taxon>Neoptera</taxon>
        <taxon>Endopterygota</taxon>
        <taxon>Hymenoptera</taxon>
        <taxon>Apocrita</taxon>
        <taxon>Aculeata</taxon>
        <taxon>Formicoidea</taxon>
        <taxon>Formicidae</taxon>
        <taxon>Formicinae</taxon>
        <taxon>Lasius</taxon>
        <taxon>Lasius</taxon>
    </lineage>
</organism>